<gene>
    <name evidence="2" type="ORF">LIER_38874</name>
</gene>
<proteinExistence type="predicted"/>
<feature type="compositionally biased region" description="Basic and acidic residues" evidence="1">
    <location>
        <begin position="171"/>
        <end position="185"/>
    </location>
</feature>
<name>A0AAV3Q6T7_LITER</name>
<feature type="region of interest" description="Disordered" evidence="1">
    <location>
        <begin position="171"/>
        <end position="191"/>
    </location>
</feature>
<organism evidence="2 3">
    <name type="scientific">Lithospermum erythrorhizon</name>
    <name type="common">Purple gromwell</name>
    <name type="synonym">Lithospermum officinale var. erythrorhizon</name>
    <dbReference type="NCBI Taxonomy" id="34254"/>
    <lineage>
        <taxon>Eukaryota</taxon>
        <taxon>Viridiplantae</taxon>
        <taxon>Streptophyta</taxon>
        <taxon>Embryophyta</taxon>
        <taxon>Tracheophyta</taxon>
        <taxon>Spermatophyta</taxon>
        <taxon>Magnoliopsida</taxon>
        <taxon>eudicotyledons</taxon>
        <taxon>Gunneridae</taxon>
        <taxon>Pentapetalae</taxon>
        <taxon>asterids</taxon>
        <taxon>lamiids</taxon>
        <taxon>Boraginales</taxon>
        <taxon>Boraginaceae</taxon>
        <taxon>Boraginoideae</taxon>
        <taxon>Lithospermeae</taxon>
        <taxon>Lithospermum</taxon>
    </lineage>
</organism>
<keyword evidence="3" id="KW-1185">Reference proteome</keyword>
<protein>
    <submittedName>
        <fullName evidence="2">Uncharacterized protein</fullName>
    </submittedName>
</protein>
<evidence type="ECO:0000256" key="1">
    <source>
        <dbReference type="SAM" id="MobiDB-lite"/>
    </source>
</evidence>
<sequence>MLIDLVKIYGLVDDEKKQPSFDVSNPIVNHHLDNDFNFDTPLCNKSPVSLFDANDIFSDGYMIPSSFLSPLRTPSTPSNDRGSSQTKLFKKLMKTSTKFLKKCSGFLRPRKSNNVDDLGKKVCDLHSWGASLKTPPTDSMQIQPPKPAGKSYYDVYSDDIKEAIIHCNKGIDFKDSDPTKDEKDNSILNED</sequence>
<comment type="caution">
    <text evidence="2">The sequence shown here is derived from an EMBL/GenBank/DDBJ whole genome shotgun (WGS) entry which is preliminary data.</text>
</comment>
<evidence type="ECO:0000313" key="3">
    <source>
        <dbReference type="Proteomes" id="UP001454036"/>
    </source>
</evidence>
<dbReference type="InterPro" id="IPR044699">
    <property type="entry name" value="MAKR6"/>
</dbReference>
<dbReference type="PANTHER" id="PTHR34576:SF15">
    <property type="entry name" value="MEMBRANE-ASSOCIATED KINASE REGULATOR 6-RELATED"/>
    <property type="match status" value="1"/>
</dbReference>
<dbReference type="AlphaFoldDB" id="A0AAV3Q6T7"/>
<dbReference type="Proteomes" id="UP001454036">
    <property type="component" value="Unassembled WGS sequence"/>
</dbReference>
<reference evidence="2 3" key="1">
    <citation type="submission" date="2024-01" db="EMBL/GenBank/DDBJ databases">
        <title>The complete chloroplast genome sequence of Lithospermum erythrorhizon: insights into the phylogenetic relationship among Boraginaceae species and the maternal lineages of purple gromwells.</title>
        <authorList>
            <person name="Okada T."/>
            <person name="Watanabe K."/>
        </authorList>
    </citation>
    <scope>NUCLEOTIDE SEQUENCE [LARGE SCALE GENOMIC DNA]</scope>
</reference>
<dbReference type="PANTHER" id="PTHR34576">
    <property type="entry name" value="MEMBRANE-ASSOCIATED KINASE REGULATOR 6-RELATED"/>
    <property type="match status" value="1"/>
</dbReference>
<dbReference type="EMBL" id="BAABME010020130">
    <property type="protein sequence ID" value="GAA0159474.1"/>
    <property type="molecule type" value="Genomic_DNA"/>
</dbReference>
<evidence type="ECO:0000313" key="2">
    <source>
        <dbReference type="EMBL" id="GAA0159474.1"/>
    </source>
</evidence>
<accession>A0AAV3Q6T7</accession>